<keyword evidence="3" id="KW-0999">Mitochondrion inner membrane</keyword>
<dbReference type="InterPro" id="IPR013892">
    <property type="entry name" value="Cyt_c_biogenesis_Cmc1-like"/>
</dbReference>
<keyword evidence="3" id="KW-0472">Membrane</keyword>
<evidence type="ECO:0000256" key="2">
    <source>
        <dbReference type="ARBA" id="ARBA00023157"/>
    </source>
</evidence>
<comment type="subcellular location">
    <subcellularLocation>
        <location evidence="3">Mitochondrion inner membrane</location>
    </subcellularLocation>
</comment>
<proteinExistence type="inferred from homology"/>
<dbReference type="Pfam" id="PF08583">
    <property type="entry name" value="Cmc1"/>
    <property type="match status" value="1"/>
</dbReference>
<evidence type="ECO:0000256" key="3">
    <source>
        <dbReference type="RuleBase" id="RU364104"/>
    </source>
</evidence>
<dbReference type="EMBL" id="SWFS01000093">
    <property type="protein sequence ID" value="KAA8916635.1"/>
    <property type="molecule type" value="Genomic_DNA"/>
</dbReference>
<keyword evidence="3" id="KW-0496">Mitochondrion</keyword>
<reference evidence="4" key="1">
    <citation type="journal article" date="2019" name="G3 (Bethesda)">
        <title>Genome Assemblies of Two Rare Opportunistic Yeast Pathogens: Diutina rugosa (syn. Candida rugosa) and Trichomonascus ciferrii (syn. Candida ciferrii).</title>
        <authorList>
            <person name="Mixao V."/>
            <person name="Saus E."/>
            <person name="Hansen A.P."/>
            <person name="Lass-Florl C."/>
            <person name="Gabaldon T."/>
        </authorList>
    </citation>
    <scope>NUCLEOTIDE SEQUENCE</scope>
    <source>
        <strain evidence="4">CBS 4856</strain>
    </source>
</reference>
<name>A0A642VCJ5_9ASCO</name>
<accession>A0A642VCJ5</accession>
<keyword evidence="2" id="KW-1015">Disulfide bond</keyword>
<dbReference type="PROSITE" id="PS51808">
    <property type="entry name" value="CHCH"/>
    <property type="match status" value="1"/>
</dbReference>
<gene>
    <name evidence="4" type="ORF">TRICI_001261</name>
</gene>
<dbReference type="AlphaFoldDB" id="A0A642VCJ5"/>
<comment type="similarity">
    <text evidence="1 3">Belongs to the CMC family.</text>
</comment>
<dbReference type="Proteomes" id="UP000761534">
    <property type="component" value="Unassembled WGS sequence"/>
</dbReference>
<sequence>MTQPSKSGANDDEPTVPPWMLAPYEEKEVRKRTQELANQKCDKVFREFGMCSEKHQILFSWKCKEEKKAMIDCVAYWGSDKVFEEQRNLYIQEKIAKLGGDARKGGN</sequence>
<evidence type="ECO:0000256" key="1">
    <source>
        <dbReference type="ARBA" id="ARBA00007347"/>
    </source>
</evidence>
<evidence type="ECO:0000313" key="5">
    <source>
        <dbReference type="Proteomes" id="UP000761534"/>
    </source>
</evidence>
<evidence type="ECO:0000313" key="4">
    <source>
        <dbReference type="EMBL" id="KAA8916635.1"/>
    </source>
</evidence>
<comment type="caution">
    <text evidence="4">The sequence shown here is derived from an EMBL/GenBank/DDBJ whole genome shotgun (WGS) entry which is preliminary data.</text>
</comment>
<comment type="function">
    <text evidence="3">Required for mitochondrial cytochrome c oxidase (COX) assembly and respiration.</text>
</comment>
<dbReference type="OrthoDB" id="6224010at2759"/>
<organism evidence="4 5">
    <name type="scientific">Trichomonascus ciferrii</name>
    <dbReference type="NCBI Taxonomy" id="44093"/>
    <lineage>
        <taxon>Eukaryota</taxon>
        <taxon>Fungi</taxon>
        <taxon>Dikarya</taxon>
        <taxon>Ascomycota</taxon>
        <taxon>Saccharomycotina</taxon>
        <taxon>Dipodascomycetes</taxon>
        <taxon>Dipodascales</taxon>
        <taxon>Trichomonascaceae</taxon>
        <taxon>Trichomonascus</taxon>
        <taxon>Trichomonascus ciferrii complex</taxon>
    </lineage>
</organism>
<keyword evidence="5" id="KW-1185">Reference proteome</keyword>
<dbReference type="GO" id="GO:0005743">
    <property type="term" value="C:mitochondrial inner membrane"/>
    <property type="evidence" value="ECO:0007669"/>
    <property type="project" value="UniProtKB-SubCell"/>
</dbReference>
<keyword evidence="3" id="KW-0143">Chaperone</keyword>
<dbReference type="VEuPathDB" id="FungiDB:TRICI_001261"/>
<protein>
    <recommendedName>
        <fullName evidence="3">COX assembly mitochondrial protein</fullName>
    </recommendedName>
</protein>